<dbReference type="EMBL" id="LR862133">
    <property type="protein sequence ID" value="CAD1838972.1"/>
    <property type="molecule type" value="Genomic_DNA"/>
</dbReference>
<protein>
    <recommendedName>
        <fullName evidence="3">peptidylprolyl isomerase</fullName>
        <ecNumber evidence="3">5.2.1.8</ecNumber>
    </recommendedName>
</protein>
<dbReference type="GO" id="GO:0003755">
    <property type="term" value="F:peptidyl-prolyl cis-trans isomerase activity"/>
    <property type="evidence" value="ECO:0007669"/>
    <property type="project" value="UniProtKB-KW"/>
</dbReference>
<evidence type="ECO:0000256" key="3">
    <source>
        <dbReference type="ARBA" id="ARBA00013194"/>
    </source>
</evidence>
<keyword evidence="5" id="KW-0143">Chaperone</keyword>
<dbReference type="FunFam" id="3.30.70.1050:FF:000004">
    <property type="entry name" value="Trigger factor"/>
    <property type="match status" value="1"/>
</dbReference>
<organism evidence="9">
    <name type="scientific">Ananas comosus var. bracteatus</name>
    <name type="common">red pineapple</name>
    <dbReference type="NCBI Taxonomy" id="296719"/>
    <lineage>
        <taxon>Eukaryota</taxon>
        <taxon>Viridiplantae</taxon>
        <taxon>Streptophyta</taxon>
        <taxon>Embryophyta</taxon>
        <taxon>Tracheophyta</taxon>
        <taxon>Spermatophyta</taxon>
        <taxon>Magnoliopsida</taxon>
        <taxon>Liliopsida</taxon>
        <taxon>Poales</taxon>
        <taxon>Bromeliaceae</taxon>
        <taxon>Bromelioideae</taxon>
        <taxon>Ananas</taxon>
    </lineage>
</organism>
<comment type="catalytic activity">
    <reaction evidence="1">
        <text>[protein]-peptidylproline (omega=180) = [protein]-peptidylproline (omega=0)</text>
        <dbReference type="Rhea" id="RHEA:16237"/>
        <dbReference type="Rhea" id="RHEA-COMP:10747"/>
        <dbReference type="Rhea" id="RHEA-COMP:10748"/>
        <dbReference type="ChEBI" id="CHEBI:83833"/>
        <dbReference type="ChEBI" id="CHEBI:83834"/>
        <dbReference type="EC" id="5.2.1.8"/>
    </reaction>
</comment>
<evidence type="ECO:0000256" key="2">
    <source>
        <dbReference type="ARBA" id="ARBA00005464"/>
    </source>
</evidence>
<accession>A0A6V7Q766</accession>
<sequence length="218" mass="24496">MELAVRTLFNLNPKIVSEGRRLDLHNQVLFSHRPWSFVNLSTFVEEGSKRRSSCKIFSTTQVVSPVLNSENSDASVSRYEDFSVAVNAREDKDMKIRVTVSSSKTQFIFDDVFSKLVAAAQPIPGFRRVKGGASPDIHKYIPKDILLHIIGPSKVNRQTIEKIVNCTVAEFVEKEGIKVSKDLKVEQNLEALEAAFQPGKDFVFDAIVQIQETNSTEH</sequence>
<dbReference type="InterPro" id="IPR036611">
    <property type="entry name" value="Trigger_fac_ribosome-bd_sf"/>
</dbReference>
<comment type="function">
    <text evidence="7">Involved in protein export. Acts as a chaperone by maintaining the newly synthesized protein in an open conformation. Functions as a peptidyl-prolyl cis-trans isomerase.</text>
</comment>
<dbReference type="Gene3D" id="3.30.70.1050">
    <property type="entry name" value="Trigger factor ribosome-binding domain"/>
    <property type="match status" value="1"/>
</dbReference>
<dbReference type="Pfam" id="PF05697">
    <property type="entry name" value="Trigger_N"/>
    <property type="match status" value="1"/>
</dbReference>
<dbReference type="EC" id="5.2.1.8" evidence="3"/>
<feature type="domain" description="Trigger factor ribosome-binding bacterial" evidence="8">
    <location>
        <begin position="84"/>
        <end position="210"/>
    </location>
</feature>
<dbReference type="GO" id="GO:0043022">
    <property type="term" value="F:ribosome binding"/>
    <property type="evidence" value="ECO:0007669"/>
    <property type="project" value="TreeGrafter"/>
</dbReference>
<dbReference type="InterPro" id="IPR005215">
    <property type="entry name" value="Trig_fac"/>
</dbReference>
<name>A0A6V7Q766_ANACO</name>
<dbReference type="InterPro" id="IPR008881">
    <property type="entry name" value="Trigger_fac_ribosome-bd_bac"/>
</dbReference>
<keyword evidence="6" id="KW-0413">Isomerase</keyword>
<dbReference type="GO" id="GO:0051083">
    <property type="term" value="P:'de novo' cotranslational protein folding"/>
    <property type="evidence" value="ECO:0007669"/>
    <property type="project" value="TreeGrafter"/>
</dbReference>
<evidence type="ECO:0000259" key="8">
    <source>
        <dbReference type="Pfam" id="PF05697"/>
    </source>
</evidence>
<evidence type="ECO:0000256" key="5">
    <source>
        <dbReference type="ARBA" id="ARBA00023186"/>
    </source>
</evidence>
<dbReference type="GO" id="GO:0015031">
    <property type="term" value="P:protein transport"/>
    <property type="evidence" value="ECO:0007669"/>
    <property type="project" value="InterPro"/>
</dbReference>
<dbReference type="SUPFAM" id="SSF102735">
    <property type="entry name" value="Trigger factor ribosome-binding domain"/>
    <property type="match status" value="1"/>
</dbReference>
<evidence type="ECO:0000256" key="6">
    <source>
        <dbReference type="ARBA" id="ARBA00023235"/>
    </source>
</evidence>
<evidence type="ECO:0000256" key="7">
    <source>
        <dbReference type="ARBA" id="ARBA00024849"/>
    </source>
</evidence>
<dbReference type="GO" id="GO:0043335">
    <property type="term" value="P:protein unfolding"/>
    <property type="evidence" value="ECO:0007669"/>
    <property type="project" value="TreeGrafter"/>
</dbReference>
<reference evidence="9" key="1">
    <citation type="submission" date="2020-07" db="EMBL/GenBank/DDBJ databases">
        <authorList>
            <person name="Lin J."/>
        </authorList>
    </citation>
    <scope>NUCLEOTIDE SEQUENCE</scope>
</reference>
<evidence type="ECO:0000256" key="1">
    <source>
        <dbReference type="ARBA" id="ARBA00000971"/>
    </source>
</evidence>
<gene>
    <name evidence="9" type="ORF">CB5_LOCUS22183</name>
</gene>
<evidence type="ECO:0000313" key="9">
    <source>
        <dbReference type="EMBL" id="CAD1838972.1"/>
    </source>
</evidence>
<dbReference type="AlphaFoldDB" id="A0A6V7Q766"/>
<evidence type="ECO:0000256" key="4">
    <source>
        <dbReference type="ARBA" id="ARBA00023110"/>
    </source>
</evidence>
<proteinExistence type="inferred from homology"/>
<dbReference type="PANTHER" id="PTHR30560:SF5">
    <property type="entry name" value="OS09G0515400 PROTEIN"/>
    <property type="match status" value="1"/>
</dbReference>
<dbReference type="PANTHER" id="PTHR30560">
    <property type="entry name" value="TRIGGER FACTOR CHAPERONE AND PEPTIDYL-PROLYL CIS/TRANS ISOMERASE"/>
    <property type="match status" value="1"/>
</dbReference>
<dbReference type="GO" id="GO:0044183">
    <property type="term" value="F:protein folding chaperone"/>
    <property type="evidence" value="ECO:0007669"/>
    <property type="project" value="TreeGrafter"/>
</dbReference>
<keyword evidence="4" id="KW-0697">Rotamase</keyword>
<comment type="similarity">
    <text evidence="2">Belongs to the FKBP-type PPIase family. Tig subfamily.</text>
</comment>